<organism evidence="1 2">
    <name type="scientific">Cetraspora pellucida</name>
    <dbReference type="NCBI Taxonomy" id="1433469"/>
    <lineage>
        <taxon>Eukaryota</taxon>
        <taxon>Fungi</taxon>
        <taxon>Fungi incertae sedis</taxon>
        <taxon>Mucoromycota</taxon>
        <taxon>Glomeromycotina</taxon>
        <taxon>Glomeromycetes</taxon>
        <taxon>Diversisporales</taxon>
        <taxon>Gigasporaceae</taxon>
        <taxon>Cetraspora</taxon>
    </lineage>
</organism>
<dbReference type="Proteomes" id="UP000789366">
    <property type="component" value="Unassembled WGS sequence"/>
</dbReference>
<reference evidence="1" key="1">
    <citation type="submission" date="2021-06" db="EMBL/GenBank/DDBJ databases">
        <authorList>
            <person name="Kallberg Y."/>
            <person name="Tangrot J."/>
            <person name="Rosling A."/>
        </authorList>
    </citation>
    <scope>NUCLEOTIDE SEQUENCE</scope>
    <source>
        <strain evidence="1">28 12/20/2015</strain>
    </source>
</reference>
<feature type="non-terminal residue" evidence="1">
    <location>
        <position position="1"/>
    </location>
</feature>
<comment type="caution">
    <text evidence="1">The sequence shown here is derived from an EMBL/GenBank/DDBJ whole genome shotgun (WGS) entry which is preliminary data.</text>
</comment>
<evidence type="ECO:0000313" key="2">
    <source>
        <dbReference type="Proteomes" id="UP000789366"/>
    </source>
</evidence>
<proteinExistence type="predicted"/>
<protein>
    <submittedName>
        <fullName evidence="1">1274_t:CDS:1</fullName>
    </submittedName>
</protein>
<name>A0ACA9QPC7_9GLOM</name>
<evidence type="ECO:0000313" key="1">
    <source>
        <dbReference type="EMBL" id="CAG8756582.1"/>
    </source>
</evidence>
<dbReference type="EMBL" id="CAJVPW010045861">
    <property type="protein sequence ID" value="CAG8756582.1"/>
    <property type="molecule type" value="Genomic_DNA"/>
</dbReference>
<sequence length="232" mass="25372">HFAVGSHKRMQSVYKLVSTVNQFYREINPATLSGAIDVIVVQQPNGDLACSPFHVRFGKLSVLRPQEKKVEMTVNGKVVDFPMKIGEAGEAFFVFKTDKMVPQELQTSPLAGPTEPLNEEPDFLDLGASSAPVSKDSTPIYDFGRNNILGTDFGTEEGASDPENTVDLESAISDAVVPVGFTSDDEINARKGIVQIDSLEGVHEVERKIDVNVQTNFDTVEVNLQQQDSKSE</sequence>
<gene>
    <name evidence="1" type="ORF">SPELUC_LOCUS14841</name>
</gene>
<accession>A0ACA9QPC7</accession>
<feature type="non-terminal residue" evidence="1">
    <location>
        <position position="232"/>
    </location>
</feature>
<keyword evidence="2" id="KW-1185">Reference proteome</keyword>